<accession>A0ABR6VDI9</accession>
<gene>
    <name evidence="1" type="ORF">HU747_23460</name>
</gene>
<name>A0ABR6VDI9_9PSED</name>
<reference evidence="1 2" key="1">
    <citation type="journal article" date="2020" name="Microorganisms">
        <title>Reliable Identification of Environmental Pseudomonas Isolates Using the rpoD Gene.</title>
        <authorList>
            <consortium name="The Broad Institute Genome Sequencing Platform"/>
            <person name="Girard L."/>
            <person name="Lood C."/>
            <person name="Rokni-Zadeh H."/>
            <person name="van Noort V."/>
            <person name="Lavigne R."/>
            <person name="De Mot R."/>
        </authorList>
    </citation>
    <scope>NUCLEOTIDE SEQUENCE [LARGE SCALE GENOMIC DNA]</scope>
    <source>
        <strain evidence="1 2">RW7P2</strain>
    </source>
</reference>
<dbReference type="RefSeq" id="WP_023380473.1">
    <property type="nucleotide sequence ID" value="NZ_JABWRR010000028.1"/>
</dbReference>
<dbReference type="InterPro" id="IPR007488">
    <property type="entry name" value="DUF535"/>
</dbReference>
<protein>
    <submittedName>
        <fullName evidence="1">DUF535 family protein</fullName>
    </submittedName>
</protein>
<dbReference type="EMBL" id="JABWRS010000025">
    <property type="protein sequence ID" value="MBC3478547.1"/>
    <property type="molecule type" value="Genomic_DNA"/>
</dbReference>
<dbReference type="PANTHER" id="PTHR38785">
    <property type="entry name" value="HOMOLOG OF VIRK"/>
    <property type="match status" value="1"/>
</dbReference>
<dbReference type="PANTHER" id="PTHR38785:SF1">
    <property type="entry name" value="HOMOLOG OF VIRK"/>
    <property type="match status" value="1"/>
</dbReference>
<organism evidence="1 2">
    <name type="scientific">Pseudomonas taiwanensis</name>
    <dbReference type="NCBI Taxonomy" id="470150"/>
    <lineage>
        <taxon>Bacteria</taxon>
        <taxon>Pseudomonadati</taxon>
        <taxon>Pseudomonadota</taxon>
        <taxon>Gammaproteobacteria</taxon>
        <taxon>Pseudomonadales</taxon>
        <taxon>Pseudomonadaceae</taxon>
        <taxon>Pseudomonas</taxon>
    </lineage>
</organism>
<keyword evidence="2" id="KW-1185">Reference proteome</keyword>
<dbReference type="Proteomes" id="UP000628086">
    <property type="component" value="Unassembled WGS sequence"/>
</dbReference>
<evidence type="ECO:0000313" key="1">
    <source>
        <dbReference type="EMBL" id="MBC3478547.1"/>
    </source>
</evidence>
<sequence>MTYRSIVKSVLTLQPGYSLRALNNKLKLGILIIKQREDLKAFVARMSAALGPKGFKALGFDSIGVVQWPYISKAWEAPQRLDAVASHYEVVAEQFPRLLLMGRDEHQVLCDLSGYSSQCTLVLDRPVWFRREGELVLNLFQGDLRVASLAFSLGGTGGEVFVLIGAVQGIHKGIDSERSLSIYRDLTKDFEGLRPRSFLIEVLKCLARTLGAARIYAVGDRYRHHRHRYFGAEKADDLAANYDTIWLENGASPSEREDFFTIPLEAARRSADDIAPKKRAMYRRRHAMLDDVFGHIEGMFPVQPAAWPSPLQQGQETLHHLTKSGDRPVTNSLE</sequence>
<dbReference type="Pfam" id="PF04393">
    <property type="entry name" value="DUF535"/>
    <property type="match status" value="1"/>
</dbReference>
<comment type="caution">
    <text evidence="1">The sequence shown here is derived from an EMBL/GenBank/DDBJ whole genome shotgun (WGS) entry which is preliminary data.</text>
</comment>
<evidence type="ECO:0000313" key="2">
    <source>
        <dbReference type="Proteomes" id="UP000628086"/>
    </source>
</evidence>
<proteinExistence type="predicted"/>